<accession>A0A2M7G7S8</accession>
<feature type="repeat" description="TPR" evidence="1">
    <location>
        <begin position="495"/>
        <end position="528"/>
    </location>
</feature>
<dbReference type="InterPro" id="IPR011990">
    <property type="entry name" value="TPR-like_helical_dom_sf"/>
</dbReference>
<dbReference type="SUPFAM" id="SSF48452">
    <property type="entry name" value="TPR-like"/>
    <property type="match status" value="1"/>
</dbReference>
<dbReference type="InterPro" id="IPR055259">
    <property type="entry name" value="YkvP/CgeB_Glyco_trans-like"/>
</dbReference>
<sequence>MVLEESPYKLLIGPLFNPELIGKYNRDPNIKLFMPRSFFTQRFSYDIVYSWENFSHFDKILEALPSGWSPDLVIWWDILYQGLPPGIEQCPYPTVLIPGDWNLAYLTTLDFAKVFDITLADTRLMRFLQAAGLDSVFHWPGFSFDPATMYRNPESEFRYDVSFIGNLNEAIHPQRSLLLDQVLALQERYQIFVQQGLWGEDYRRVLNQSRIVLNYTIAQVMNMRAYEAPACGALLFIEEANEEIPFFLTDRQECIYYRADNLIELLEYYLSHEPERAQIAEAGYQKIQNFSYEKQFRRILEMIPEILPLAEERKTYRLKGQLTGLSQFKFRALRQFIASQPEALQSAIPILYEALNQLQSETMDEQMFWRLNALGAMLMPLGPVTEQNRKEWELAKRCFEQGLQFAPLHPIFHYHLALCQEAFHEIQKALWHFSRCVELMAGEGRQYLMSYRSFILPFFRSRGRELLAIEWERVSFELQNDIPALDDAYIHLLMSEIWYKLGILLKKSDQREKAFKAFENAYLNFPDSRIFIPWIEIEILLGHEDRAWERFQEGLKLQPFLISHLERILTPYLFFRNFNEIQVWVARYQGVFSELSALHAICQLLLLTQSKSFNSNDLIVFFQVEQHQQPDFLERLRFLCGDHPSFLSSPSLSALLHKFTFAWSSSLEKTPRLAPDSGLLYLQNSEEAQLKILEQGNSAGEYLRSLEFATDLKLRRLGPDLIPFQFLGKDEIMSLSQDCSDWMGECQSVFLLLADTFNLTELRLFLSEYEKHFAQNSEQGCLIWTTEQSGSCYLLCEELIAESNLSILDEKLSLEEQGALLAAVDCIVASPQNAGLFYLCWGLFQAKPIWITQEPAVEPWPGQDFWAFKQWQESDWQAGFQKYSQLGSWQELAKKQAHEIGSAYMQAGEKVLNQAFWKVRLDQLGLLG</sequence>
<gene>
    <name evidence="3" type="ORF">COW36_06240</name>
</gene>
<evidence type="ECO:0000259" key="2">
    <source>
        <dbReference type="Pfam" id="PF13524"/>
    </source>
</evidence>
<proteinExistence type="predicted"/>
<evidence type="ECO:0000313" key="3">
    <source>
        <dbReference type="EMBL" id="PIW18125.1"/>
    </source>
</evidence>
<dbReference type="Proteomes" id="UP000231019">
    <property type="component" value="Unassembled WGS sequence"/>
</dbReference>
<name>A0A2M7G7S8_9BACT</name>
<dbReference type="SUPFAM" id="SSF53756">
    <property type="entry name" value="UDP-Glycosyltransferase/glycogen phosphorylase"/>
    <property type="match status" value="1"/>
</dbReference>
<protein>
    <recommendedName>
        <fullName evidence="2">Spore protein YkvP/CgeB glycosyl transferase-like domain-containing protein</fullName>
    </recommendedName>
</protein>
<organism evidence="3 4">
    <name type="scientific">bacterium (Candidatus Blackallbacteria) CG17_big_fil_post_rev_8_21_14_2_50_48_46</name>
    <dbReference type="NCBI Taxonomy" id="2014261"/>
    <lineage>
        <taxon>Bacteria</taxon>
        <taxon>Candidatus Blackallbacteria</taxon>
    </lineage>
</organism>
<dbReference type="Gene3D" id="1.25.40.10">
    <property type="entry name" value="Tetratricopeptide repeat domain"/>
    <property type="match status" value="1"/>
</dbReference>
<keyword evidence="1" id="KW-0802">TPR repeat</keyword>
<evidence type="ECO:0000256" key="1">
    <source>
        <dbReference type="PROSITE-ProRule" id="PRU00339"/>
    </source>
</evidence>
<comment type="caution">
    <text evidence="3">The sequence shown here is derived from an EMBL/GenBank/DDBJ whole genome shotgun (WGS) entry which is preliminary data.</text>
</comment>
<dbReference type="Pfam" id="PF13524">
    <property type="entry name" value="Glyco_trans_1_2"/>
    <property type="match status" value="1"/>
</dbReference>
<feature type="domain" description="Spore protein YkvP/CgeB glycosyl transferase-like" evidence="2">
    <location>
        <begin position="193"/>
        <end position="300"/>
    </location>
</feature>
<dbReference type="InterPro" id="IPR019734">
    <property type="entry name" value="TPR_rpt"/>
</dbReference>
<reference evidence="3 4" key="1">
    <citation type="submission" date="2017-09" db="EMBL/GenBank/DDBJ databases">
        <title>Depth-based differentiation of microbial function through sediment-hosted aquifers and enrichment of novel symbionts in the deep terrestrial subsurface.</title>
        <authorList>
            <person name="Probst A.J."/>
            <person name="Ladd B."/>
            <person name="Jarett J.K."/>
            <person name="Geller-Mcgrath D.E."/>
            <person name="Sieber C.M."/>
            <person name="Emerson J.B."/>
            <person name="Anantharaman K."/>
            <person name="Thomas B.C."/>
            <person name="Malmstrom R."/>
            <person name="Stieglmeier M."/>
            <person name="Klingl A."/>
            <person name="Woyke T."/>
            <person name="Ryan C.M."/>
            <person name="Banfield J.F."/>
        </authorList>
    </citation>
    <scope>NUCLEOTIDE SEQUENCE [LARGE SCALE GENOMIC DNA]</scope>
    <source>
        <strain evidence="3">CG17_big_fil_post_rev_8_21_14_2_50_48_46</strain>
    </source>
</reference>
<dbReference type="PROSITE" id="PS50005">
    <property type="entry name" value="TPR"/>
    <property type="match status" value="1"/>
</dbReference>
<dbReference type="AlphaFoldDB" id="A0A2M7G7S8"/>
<dbReference type="EMBL" id="PFFQ01000014">
    <property type="protein sequence ID" value="PIW18125.1"/>
    <property type="molecule type" value="Genomic_DNA"/>
</dbReference>
<evidence type="ECO:0000313" key="4">
    <source>
        <dbReference type="Proteomes" id="UP000231019"/>
    </source>
</evidence>